<reference evidence="5 6" key="1">
    <citation type="submission" date="2017-11" db="EMBL/GenBank/DDBJ databases">
        <title>The genome of Rhizophagus clarus HR1 reveals common genetic basis of auxotrophy among arbuscular mycorrhizal fungi.</title>
        <authorList>
            <person name="Kobayashi Y."/>
        </authorList>
    </citation>
    <scope>NUCLEOTIDE SEQUENCE [LARGE SCALE GENOMIC DNA]</scope>
    <source>
        <strain evidence="5 6">HR1</strain>
    </source>
</reference>
<accession>A0A2Z6S8N8</accession>
<evidence type="ECO:0000256" key="2">
    <source>
        <dbReference type="ARBA" id="ARBA00004613"/>
    </source>
</evidence>
<keyword evidence="3" id="KW-0964">Secreted</keyword>
<proteinExistence type="predicted"/>
<protein>
    <recommendedName>
        <fullName evidence="4">Crinkler effector protein N-terminal domain-containing protein</fullName>
    </recommendedName>
</protein>
<evidence type="ECO:0000256" key="1">
    <source>
        <dbReference type="ARBA" id="ARBA00004340"/>
    </source>
</evidence>
<dbReference type="Proteomes" id="UP000247702">
    <property type="component" value="Unassembled WGS sequence"/>
</dbReference>
<feature type="domain" description="Crinkler effector protein N-terminal" evidence="4">
    <location>
        <begin position="73"/>
        <end position="146"/>
    </location>
</feature>
<dbReference type="GO" id="GO:0043657">
    <property type="term" value="C:host cell"/>
    <property type="evidence" value="ECO:0007669"/>
    <property type="project" value="UniProtKB-SubCell"/>
</dbReference>
<dbReference type="InterPro" id="IPR045379">
    <property type="entry name" value="Crinkler_N"/>
</dbReference>
<keyword evidence="6" id="KW-1185">Reference proteome</keyword>
<evidence type="ECO:0000256" key="3">
    <source>
        <dbReference type="ARBA" id="ARBA00022525"/>
    </source>
</evidence>
<evidence type="ECO:0000313" key="5">
    <source>
        <dbReference type="EMBL" id="GBC07345.1"/>
    </source>
</evidence>
<dbReference type="EMBL" id="BEXD01004137">
    <property type="protein sequence ID" value="GBC07345.1"/>
    <property type="molecule type" value="Genomic_DNA"/>
</dbReference>
<name>A0A2Z6S8N8_9GLOM</name>
<evidence type="ECO:0000313" key="6">
    <source>
        <dbReference type="Proteomes" id="UP000247702"/>
    </source>
</evidence>
<sequence>MADCVTIVTFIQSSHPRFSLYKGEKPVKPAVKLGKPTHTSKFTTLTSKSISSTSSTSTIATLPSPGLTTEPEITLNCLIHSEPIDYIFRVIVRNNTTIDVFRKLIKEKNEPEFNEIATRLLKLWKVDVHFDSDNLGNPDVNIATVLNEERIIEIMKWALEVFIARDEMYKNTLAMLIQEQTNTIQMLIQEQKNTIQTLIQEQKNTIQTLIQDQNNTIPTPIQEIRQLTNTKALEKQAKKPIISLSSMGQSELIELRDIFQLSIIALDVNDFNIHMTVNEDIQPFSWDERNENHSDFYDTKSKKSLLSLKSEVLPFEISGTTDLSVQDFDVPQAIGQLLTANIYSQEVVFIVLTNLNEEWIFFWLKNQDDRFKIMVLKIGLRTAISIIENAFRNYPLSS</sequence>
<dbReference type="Pfam" id="PF20147">
    <property type="entry name" value="Crinkler"/>
    <property type="match status" value="1"/>
</dbReference>
<evidence type="ECO:0000259" key="4">
    <source>
        <dbReference type="Pfam" id="PF20147"/>
    </source>
</evidence>
<dbReference type="GO" id="GO:0005576">
    <property type="term" value="C:extracellular region"/>
    <property type="evidence" value="ECO:0007669"/>
    <property type="project" value="UniProtKB-SubCell"/>
</dbReference>
<organism evidence="5 6">
    <name type="scientific">Rhizophagus clarus</name>
    <dbReference type="NCBI Taxonomy" id="94130"/>
    <lineage>
        <taxon>Eukaryota</taxon>
        <taxon>Fungi</taxon>
        <taxon>Fungi incertae sedis</taxon>
        <taxon>Mucoromycota</taxon>
        <taxon>Glomeromycotina</taxon>
        <taxon>Glomeromycetes</taxon>
        <taxon>Glomerales</taxon>
        <taxon>Glomeraceae</taxon>
        <taxon>Rhizophagus</taxon>
    </lineage>
</organism>
<comment type="caution">
    <text evidence="5">The sequence shown here is derived from an EMBL/GenBank/DDBJ whole genome shotgun (WGS) entry which is preliminary data.</text>
</comment>
<dbReference type="AlphaFoldDB" id="A0A2Z6S8N8"/>
<comment type="subcellular location">
    <subcellularLocation>
        <location evidence="1">Host cell</location>
    </subcellularLocation>
    <subcellularLocation>
        <location evidence="2">Secreted</location>
    </subcellularLocation>
</comment>
<gene>
    <name evidence="5" type="ORF">RclHR1_00740028</name>
</gene>